<evidence type="ECO:0000259" key="2">
    <source>
        <dbReference type="Pfam" id="PF05569"/>
    </source>
</evidence>
<feature type="transmembrane region" description="Helical" evidence="1">
    <location>
        <begin position="39"/>
        <end position="57"/>
    </location>
</feature>
<dbReference type="PANTHER" id="PTHR34978">
    <property type="entry name" value="POSSIBLE SENSOR-TRANSDUCER PROTEIN BLAR"/>
    <property type="match status" value="1"/>
</dbReference>
<dbReference type="Pfam" id="PF05569">
    <property type="entry name" value="Peptidase_M56"/>
    <property type="match status" value="1"/>
</dbReference>
<keyword evidence="1" id="KW-0472">Membrane</keyword>
<dbReference type="RefSeq" id="WP_412442098.1">
    <property type="nucleotide sequence ID" value="NZ_CACRUT010000015.1"/>
</dbReference>
<reference evidence="3" key="1">
    <citation type="submission" date="2019-11" db="EMBL/GenBank/DDBJ databases">
        <authorList>
            <person name="Feng L."/>
        </authorList>
    </citation>
    <scope>NUCLEOTIDE SEQUENCE</scope>
    <source>
        <strain evidence="3">PclaraLFYP37</strain>
    </source>
</reference>
<proteinExistence type="predicted"/>
<dbReference type="CDD" id="cd07341">
    <property type="entry name" value="M56_BlaR1_MecR1_like"/>
    <property type="match status" value="1"/>
</dbReference>
<dbReference type="InterPro" id="IPR052173">
    <property type="entry name" value="Beta-lactam_resp_regulator"/>
</dbReference>
<sequence length="458" mass="52946">MTAAVFMYLTKAGICLCVLYGFYKWLFAGSTLFGFNRRLLLWGVAVCLCMPLVPWTVERESPVQRPLRVWNEKLAEAWPESGSDGGAETALGRELPACGDEAAGWAVVPVVYCTGTVCMLIFWLLGYVRVWRLVKCGTCRREKKWTEVWTDEPVGAFCVGRWLVMNRADYRDFPLIRLHELMHIRYRHTWDECLMQGLVTLFWFHPVAWLLRKELREVHEYQADEGVLGQGIDAKTYQMLLVRKAVGVKKYAMASGFLHCSLKKRVVMMLWKRTNRWRRLALLWAIPLAGGTAWLFARPEMNVEWLQEKTADVETAGEAPTDTVGQERRYVEVEDGSNVYDVYINHRGKVFFDPLGNRYGRKGEIMMPEQVQEVMSASLVKHFARLQNAFKAGKRFTVRITTRVETKKEDLQAVEHSVQEAVRMAVAELSHSYRPEDVQDLLKLNMAYNKPRTFKWIP</sequence>
<feature type="transmembrane region" description="Helical" evidence="1">
    <location>
        <begin position="102"/>
        <end position="125"/>
    </location>
</feature>
<dbReference type="InterPro" id="IPR008756">
    <property type="entry name" value="Peptidase_M56"/>
</dbReference>
<evidence type="ECO:0000313" key="3">
    <source>
        <dbReference type="EMBL" id="VYU38214.1"/>
    </source>
</evidence>
<dbReference type="PANTHER" id="PTHR34978:SF3">
    <property type="entry name" value="SLR0241 PROTEIN"/>
    <property type="match status" value="1"/>
</dbReference>
<organism evidence="3">
    <name type="scientific">Paraprevotella clara</name>
    <dbReference type="NCBI Taxonomy" id="454154"/>
    <lineage>
        <taxon>Bacteria</taxon>
        <taxon>Pseudomonadati</taxon>
        <taxon>Bacteroidota</taxon>
        <taxon>Bacteroidia</taxon>
        <taxon>Bacteroidales</taxon>
        <taxon>Prevotellaceae</taxon>
        <taxon>Paraprevotella</taxon>
    </lineage>
</organism>
<evidence type="ECO:0000256" key="1">
    <source>
        <dbReference type="SAM" id="Phobius"/>
    </source>
</evidence>
<feature type="transmembrane region" description="Helical" evidence="1">
    <location>
        <begin position="6"/>
        <end position="27"/>
    </location>
</feature>
<keyword evidence="1" id="KW-0812">Transmembrane</keyword>
<keyword evidence="1" id="KW-1133">Transmembrane helix</keyword>
<gene>
    <name evidence="3" type="ORF">PCLFYP37_02695</name>
</gene>
<feature type="transmembrane region" description="Helical" evidence="1">
    <location>
        <begin position="280"/>
        <end position="297"/>
    </location>
</feature>
<dbReference type="EMBL" id="CACRUT010000015">
    <property type="protein sequence ID" value="VYU38214.1"/>
    <property type="molecule type" value="Genomic_DNA"/>
</dbReference>
<feature type="domain" description="Peptidase M56" evidence="2">
    <location>
        <begin position="171"/>
        <end position="268"/>
    </location>
</feature>
<protein>
    <submittedName>
        <fullName evidence="3">BlaR1 peptidase M56</fullName>
    </submittedName>
</protein>
<dbReference type="AlphaFoldDB" id="A0A6N3EE22"/>
<name>A0A6N3EE22_9BACT</name>
<accession>A0A6N3EE22</accession>